<accession>A0A1M6GDQ0</accession>
<dbReference type="GO" id="GO:0042602">
    <property type="term" value="F:riboflavin reductase (NADPH) activity"/>
    <property type="evidence" value="ECO:0007669"/>
    <property type="project" value="TreeGrafter"/>
</dbReference>
<dbReference type="AlphaFoldDB" id="A0A1M6GDQ0"/>
<dbReference type="Proteomes" id="UP000184418">
    <property type="component" value="Unassembled WGS sequence"/>
</dbReference>
<dbReference type="GO" id="GO:0004074">
    <property type="term" value="F:biliverdin reductase [NAD(P)H] activity"/>
    <property type="evidence" value="ECO:0007669"/>
    <property type="project" value="TreeGrafter"/>
</dbReference>
<dbReference type="RefSeq" id="WP_073109009.1">
    <property type="nucleotide sequence ID" value="NZ_FQYN01000004.1"/>
</dbReference>
<dbReference type="Pfam" id="PF13460">
    <property type="entry name" value="NAD_binding_10"/>
    <property type="match status" value="1"/>
</dbReference>
<evidence type="ECO:0000313" key="3">
    <source>
        <dbReference type="Proteomes" id="UP000184418"/>
    </source>
</evidence>
<dbReference type="InterPro" id="IPR051606">
    <property type="entry name" value="Polyketide_Oxido-like"/>
</dbReference>
<dbReference type="PANTHER" id="PTHR43355:SF2">
    <property type="entry name" value="FLAVIN REDUCTASE (NADPH)"/>
    <property type="match status" value="1"/>
</dbReference>
<gene>
    <name evidence="2" type="ORF">SAMN02745146_2219</name>
</gene>
<organism evidence="2 3">
    <name type="scientific">Hymenobacter daecheongensis DSM 21074</name>
    <dbReference type="NCBI Taxonomy" id="1121955"/>
    <lineage>
        <taxon>Bacteria</taxon>
        <taxon>Pseudomonadati</taxon>
        <taxon>Bacteroidota</taxon>
        <taxon>Cytophagia</taxon>
        <taxon>Cytophagales</taxon>
        <taxon>Hymenobacteraceae</taxon>
        <taxon>Hymenobacter</taxon>
    </lineage>
</organism>
<evidence type="ECO:0000313" key="2">
    <source>
        <dbReference type="EMBL" id="SHJ08032.1"/>
    </source>
</evidence>
<name>A0A1M6GDQ0_9BACT</name>
<dbReference type="SUPFAM" id="SSF51735">
    <property type="entry name" value="NAD(P)-binding Rossmann-fold domains"/>
    <property type="match status" value="1"/>
</dbReference>
<evidence type="ECO:0000259" key="1">
    <source>
        <dbReference type="Pfam" id="PF13460"/>
    </source>
</evidence>
<sequence>MKRIALFGASGQTGQKFLTLALAKGYHVQALARDAAKIPQRSPQLTIVPGDVLDLNAVENTIRDTDLVVSLFGQVKGSPPDVQTRGTANIVKAMQHYGLRRIISLSGGGLPYAEDHPKLADKLIRGIMRLAVPQVLHDAQGHADVLRASGLDWQVVRGPRLTNEPARGQYRVGWVGVNASTSIGRADLANFILQQVESREFVHKMPFVSY</sequence>
<dbReference type="OrthoDB" id="9790734at2"/>
<dbReference type="PANTHER" id="PTHR43355">
    <property type="entry name" value="FLAVIN REDUCTASE (NADPH)"/>
    <property type="match status" value="1"/>
</dbReference>
<dbReference type="Gene3D" id="3.40.50.720">
    <property type="entry name" value="NAD(P)-binding Rossmann-like Domain"/>
    <property type="match status" value="1"/>
</dbReference>
<dbReference type="STRING" id="1121955.SAMN02745146_2219"/>
<dbReference type="InterPro" id="IPR036291">
    <property type="entry name" value="NAD(P)-bd_dom_sf"/>
</dbReference>
<proteinExistence type="predicted"/>
<keyword evidence="3" id="KW-1185">Reference proteome</keyword>
<reference evidence="2 3" key="1">
    <citation type="submission" date="2016-11" db="EMBL/GenBank/DDBJ databases">
        <authorList>
            <person name="Jaros S."/>
            <person name="Januszkiewicz K."/>
            <person name="Wedrychowicz H."/>
        </authorList>
    </citation>
    <scope>NUCLEOTIDE SEQUENCE [LARGE SCALE GENOMIC DNA]</scope>
    <source>
        <strain evidence="2 3">DSM 21074</strain>
    </source>
</reference>
<feature type="domain" description="NAD(P)-binding" evidence="1">
    <location>
        <begin position="8"/>
        <end position="197"/>
    </location>
</feature>
<protein>
    <submittedName>
        <fullName evidence="2">Putative NADH-flavin reductase</fullName>
    </submittedName>
</protein>
<dbReference type="EMBL" id="FQYN01000004">
    <property type="protein sequence ID" value="SHJ08032.1"/>
    <property type="molecule type" value="Genomic_DNA"/>
</dbReference>
<dbReference type="InterPro" id="IPR016040">
    <property type="entry name" value="NAD(P)-bd_dom"/>
</dbReference>